<gene>
    <name evidence="1" type="ORF">POM88_007446</name>
</gene>
<evidence type="ECO:0000313" key="1">
    <source>
        <dbReference type="EMBL" id="KAK1397583.1"/>
    </source>
</evidence>
<reference evidence="1" key="2">
    <citation type="submission" date="2023-05" db="EMBL/GenBank/DDBJ databases">
        <authorList>
            <person name="Schelkunov M.I."/>
        </authorList>
    </citation>
    <scope>NUCLEOTIDE SEQUENCE</scope>
    <source>
        <strain evidence="1">Hsosn_3</strain>
        <tissue evidence="1">Leaf</tissue>
    </source>
</reference>
<accession>A0AAD8J5F3</accession>
<comment type="caution">
    <text evidence="1">The sequence shown here is derived from an EMBL/GenBank/DDBJ whole genome shotgun (WGS) entry which is preliminary data.</text>
</comment>
<sequence length="278" mass="31202">MSHTLILKSDSTEIDDSVRYSFHHGCCTVRVIPLPRIEGRFSFLAAHSRYPNLNMTITVVLVEKAPEIVYDSRQPQLTDEDIFFLENSSDLKNPKVEIDNRSIVLVKSPDSTKDIGNIVGNLFNKQKELKDKVLEYATYIGEHENKHETLRTQRLEFEKALSKMQASLDAISSVESSFSPEKERIVEEIELMGHTAASVALASECGISLDGRYSVLCLEDTRPYDGDYNRGDPQRMLLLPNPTLPNGNSPPGFIGYAVNMIYLDANHLYTRTSGGSRS</sequence>
<protein>
    <submittedName>
        <fullName evidence="1">Uncharacterized protein</fullName>
    </submittedName>
</protein>
<dbReference type="EMBL" id="JAUIZM010000002">
    <property type="protein sequence ID" value="KAK1397583.1"/>
    <property type="molecule type" value="Genomic_DNA"/>
</dbReference>
<dbReference type="PANTHER" id="PTHR33566">
    <property type="entry name" value="EN/SPM-LIKE TRANSPOSON-RELATED"/>
    <property type="match status" value="1"/>
</dbReference>
<name>A0AAD8J5F3_9APIA</name>
<dbReference type="PANTHER" id="PTHR33566:SF1">
    <property type="entry name" value="EN_SPM-LIKE TRANSPOSON-RELATED"/>
    <property type="match status" value="1"/>
</dbReference>
<proteinExistence type="predicted"/>
<reference evidence="1" key="1">
    <citation type="submission" date="2023-02" db="EMBL/GenBank/DDBJ databases">
        <title>Genome of toxic invasive species Heracleum sosnowskyi carries increased number of genes despite the absence of recent whole-genome duplications.</title>
        <authorList>
            <person name="Schelkunov M."/>
            <person name="Shtratnikova V."/>
            <person name="Makarenko M."/>
            <person name="Klepikova A."/>
            <person name="Omelchenko D."/>
            <person name="Novikova G."/>
            <person name="Obukhova E."/>
            <person name="Bogdanov V."/>
            <person name="Penin A."/>
            <person name="Logacheva M."/>
        </authorList>
    </citation>
    <scope>NUCLEOTIDE SEQUENCE</scope>
    <source>
        <strain evidence="1">Hsosn_3</strain>
        <tissue evidence="1">Leaf</tissue>
    </source>
</reference>
<evidence type="ECO:0000313" key="2">
    <source>
        <dbReference type="Proteomes" id="UP001237642"/>
    </source>
</evidence>
<dbReference type="Proteomes" id="UP001237642">
    <property type="component" value="Unassembled WGS sequence"/>
</dbReference>
<keyword evidence="2" id="KW-1185">Reference proteome</keyword>
<dbReference type="AlphaFoldDB" id="A0AAD8J5F3"/>
<organism evidence="1 2">
    <name type="scientific">Heracleum sosnowskyi</name>
    <dbReference type="NCBI Taxonomy" id="360622"/>
    <lineage>
        <taxon>Eukaryota</taxon>
        <taxon>Viridiplantae</taxon>
        <taxon>Streptophyta</taxon>
        <taxon>Embryophyta</taxon>
        <taxon>Tracheophyta</taxon>
        <taxon>Spermatophyta</taxon>
        <taxon>Magnoliopsida</taxon>
        <taxon>eudicotyledons</taxon>
        <taxon>Gunneridae</taxon>
        <taxon>Pentapetalae</taxon>
        <taxon>asterids</taxon>
        <taxon>campanulids</taxon>
        <taxon>Apiales</taxon>
        <taxon>Apiaceae</taxon>
        <taxon>Apioideae</taxon>
        <taxon>apioid superclade</taxon>
        <taxon>Tordylieae</taxon>
        <taxon>Tordyliinae</taxon>
        <taxon>Heracleum</taxon>
    </lineage>
</organism>